<evidence type="ECO:0000256" key="1">
    <source>
        <dbReference type="ARBA" id="ARBA00004651"/>
    </source>
</evidence>
<evidence type="ECO:0000313" key="9">
    <source>
        <dbReference type="Proteomes" id="UP000027746"/>
    </source>
</evidence>
<keyword evidence="9" id="KW-1185">Reference proteome</keyword>
<dbReference type="Pfam" id="PF09335">
    <property type="entry name" value="VTT_dom"/>
    <property type="match status" value="1"/>
</dbReference>
<evidence type="ECO:0000256" key="3">
    <source>
        <dbReference type="ARBA" id="ARBA00022692"/>
    </source>
</evidence>
<dbReference type="EMBL" id="JAMD01000004">
    <property type="protein sequence ID" value="KEJ96319.1"/>
    <property type="molecule type" value="Genomic_DNA"/>
</dbReference>
<dbReference type="AlphaFoldDB" id="A0A073J2V1"/>
<reference evidence="8 9" key="1">
    <citation type="submission" date="2014-01" db="EMBL/GenBank/DDBJ databases">
        <title>Sulfitobacter sp. H3 (MCCC 1A00686) Genome Sequencing.</title>
        <authorList>
            <person name="Lai Q."/>
            <person name="Hong Z."/>
        </authorList>
    </citation>
    <scope>NUCLEOTIDE SEQUENCE [LARGE SCALE GENOMIC DNA]</scope>
    <source>
        <strain evidence="8 9">H3</strain>
    </source>
</reference>
<organism evidence="8 9">
    <name type="scientific">Pseudosulfitobacter pseudonitzschiae</name>
    <dbReference type="NCBI Taxonomy" id="1402135"/>
    <lineage>
        <taxon>Bacteria</taxon>
        <taxon>Pseudomonadati</taxon>
        <taxon>Pseudomonadota</taxon>
        <taxon>Alphaproteobacteria</taxon>
        <taxon>Rhodobacterales</taxon>
        <taxon>Roseobacteraceae</taxon>
        <taxon>Pseudosulfitobacter</taxon>
    </lineage>
</organism>
<evidence type="ECO:0000256" key="6">
    <source>
        <dbReference type="SAM" id="Phobius"/>
    </source>
</evidence>
<feature type="transmembrane region" description="Helical" evidence="6">
    <location>
        <begin position="172"/>
        <end position="190"/>
    </location>
</feature>
<dbReference type="InterPro" id="IPR051311">
    <property type="entry name" value="DedA_domain"/>
</dbReference>
<evidence type="ECO:0000256" key="5">
    <source>
        <dbReference type="ARBA" id="ARBA00023136"/>
    </source>
</evidence>
<dbReference type="PANTHER" id="PTHR42709:SF6">
    <property type="entry name" value="UNDECAPRENYL PHOSPHATE TRANSPORTER A"/>
    <property type="match status" value="1"/>
</dbReference>
<keyword evidence="2" id="KW-1003">Cell membrane</keyword>
<comment type="subcellular location">
    <subcellularLocation>
        <location evidence="1">Cell membrane</location>
        <topology evidence="1">Multi-pass membrane protein</topology>
    </subcellularLocation>
</comment>
<keyword evidence="5 6" id="KW-0472">Membrane</keyword>
<feature type="transmembrane region" description="Helical" evidence="6">
    <location>
        <begin position="50"/>
        <end position="71"/>
    </location>
</feature>
<protein>
    <submittedName>
        <fullName evidence="8">Alkaline phosphatase</fullName>
    </submittedName>
</protein>
<comment type="caution">
    <text evidence="8">The sequence shown here is derived from an EMBL/GenBank/DDBJ whole genome shotgun (WGS) entry which is preliminary data.</text>
</comment>
<accession>A0A073J2V1</accession>
<dbReference type="PANTHER" id="PTHR42709">
    <property type="entry name" value="ALKALINE PHOSPHATASE LIKE PROTEIN"/>
    <property type="match status" value="1"/>
</dbReference>
<feature type="transmembrane region" description="Helical" evidence="6">
    <location>
        <begin position="12"/>
        <end position="30"/>
    </location>
</feature>
<feature type="transmembrane region" description="Helical" evidence="6">
    <location>
        <begin position="140"/>
        <end position="160"/>
    </location>
</feature>
<dbReference type="OrthoDB" id="9813426at2"/>
<dbReference type="GeneID" id="68870860"/>
<gene>
    <name evidence="8" type="ORF">SUH3_18840</name>
</gene>
<dbReference type="Proteomes" id="UP000027746">
    <property type="component" value="Unassembled WGS sequence"/>
</dbReference>
<dbReference type="RefSeq" id="WP_037925554.1">
    <property type="nucleotide sequence ID" value="NZ_CP054599.1"/>
</dbReference>
<proteinExistence type="predicted"/>
<evidence type="ECO:0000259" key="7">
    <source>
        <dbReference type="Pfam" id="PF09335"/>
    </source>
</evidence>
<keyword evidence="4 6" id="KW-1133">Transmembrane helix</keyword>
<name>A0A073J2V1_9RHOB</name>
<dbReference type="GO" id="GO:0005886">
    <property type="term" value="C:plasma membrane"/>
    <property type="evidence" value="ECO:0007669"/>
    <property type="project" value="UniProtKB-SubCell"/>
</dbReference>
<keyword evidence="3 6" id="KW-0812">Transmembrane</keyword>
<sequence length="198" mass="21709">MFDWITGVIESSGLWGVFLLMLGENVFPPIPSEVIMPLGGFLVQQGTLSMIGVIAAGSLGSLLGTTLWYWAAQALGEARLRQLIIRHGRWLTLSEADFDRARDWFNRHGNWAVLIGRMIPGVRTLISVPAGLTDMPLARFLALSLLGSVLWVSLLTGAGYALGSQYERVSNWVNPVTNVLLGGLLVLYLYRLVAQKGR</sequence>
<dbReference type="InterPro" id="IPR032816">
    <property type="entry name" value="VTT_dom"/>
</dbReference>
<feature type="domain" description="VTT" evidence="7">
    <location>
        <begin position="30"/>
        <end position="160"/>
    </location>
</feature>
<evidence type="ECO:0000256" key="4">
    <source>
        <dbReference type="ARBA" id="ARBA00022989"/>
    </source>
</evidence>
<evidence type="ECO:0000256" key="2">
    <source>
        <dbReference type="ARBA" id="ARBA00022475"/>
    </source>
</evidence>
<evidence type="ECO:0000313" key="8">
    <source>
        <dbReference type="EMBL" id="KEJ96319.1"/>
    </source>
</evidence>